<organism evidence="1 2">
    <name type="scientific">Pedobacter ginsengiterrae</name>
    <dbReference type="NCBI Taxonomy" id="871696"/>
    <lineage>
        <taxon>Bacteria</taxon>
        <taxon>Pseudomonadati</taxon>
        <taxon>Bacteroidota</taxon>
        <taxon>Sphingobacteriia</taxon>
        <taxon>Sphingobacteriales</taxon>
        <taxon>Sphingobacteriaceae</taxon>
        <taxon>Pedobacter</taxon>
    </lineage>
</organism>
<evidence type="ECO:0000313" key="2">
    <source>
        <dbReference type="Proteomes" id="UP001501081"/>
    </source>
</evidence>
<dbReference type="RefSeq" id="WP_344767448.1">
    <property type="nucleotide sequence ID" value="NZ_BAABAK010000011.1"/>
</dbReference>
<dbReference type="EMBL" id="BAABAK010000011">
    <property type="protein sequence ID" value="GAA3971269.1"/>
    <property type="molecule type" value="Genomic_DNA"/>
</dbReference>
<accession>A0ABP7PU51</accession>
<sequence length="2108" mass="233561">MPITKPITKRYYPSLSEVITVDDLPEFLHFAEDGLNLLLDRIHYKNLQYSKSQRGDSAFYSLDIVTANIGLDLPFGMRLVLNPDEQGDSTISAFPISLEYQWEILAFLRAFKVNNFAFNPQAFYELGLQVFKISESEVIAHTLNYFIESDETETKFQKLVDDINVLYPDANLALPVGEEPSVDSVVNLINENEHIPDGASFLPFSLYILDANLGVTRERLQQFYDRVVPQGLEDFVRQLIVPKVRASLTLSAGIEFPNKILRPVTANGTPIPDSKSLFKFAEATFFVDTESGIGSEVELAGSLIPEFNEIGKTGLIIGFTGAKLDLSRKTNIPEADAAGYPLDFMGLYVKHAFIGFNKFGTETTGRTSAAIIADNLFLGTGGVSGQIALESNGALYRDFGSFAVELNRFAMDFKMGSIISCDIVGTLRLGKFEQNSNPVFIDIQAHIFDDGNFKITATPLAQPIRITLPNILELEIQSLAVGKEDRGYYAEVSGHLDFIANVPVLGKVLPKGISVRNLRIWDDGELDFPDGSLLVPKAFPLKIGPVSMSVNNITIGSYSRLHNDVERRYRFFGFDGMINTGKFGVDAAGNGIKYYYTVDDNATDKPFHSFLSIDEIRIDLTIPNNAKPEDILFTLNGYLSMKNPDPAITGSSAGTEYTGSVSFSMPKLKMGGSAAMRLNPSIPSFLVDIGMEMSTPIPLGATGLGIYGFRGLFGQHYKASKAATTPPLPEDASWWEYYKTPSTKTGREGIEIDKFESKPGYAFGAGVSIATAFDSGKIFSSKLFLYLGLPDLIIIQGQAAILRSRIGLDDDIDPPFSALVVIDKNSFRTNLGVNYRLPESGGAAGWLFSLNGTLDMAFFFNNASGWYLNIGKDQPETERVRASILTLFRGYAYLMISSRGFKAGAGARFDINLDFGIAAAGVGAFIDMAGSVSFKPVQLGAFIQLGGYAYLKILWIRFGVSVQVTLAVEAPHPFNISGSLEIGVKLPWPVKKITLRLSLTWRINSNNAPLLEPIPVLQLPNRSTGYLPATAVNMNSEERFGLNYVTSEFIGQNVAIPAPGSSAWAYNFNDAQDVLEITIPLDSYIDIELLKPVKPLATQLGGAANQLPSGYLELLPPQKGIAPQVSHQFELTAVEIYTWKIQGNSGVWIPYHVYEAVTAIVENNTGDQQVDLAKLKSGFWQFGEQGKYNKIRLLSQNMFSYLNRSVSGTSDLDALNFRRKDLFCFEMISKQRRINWINEPVGDIFPEKQEVYFQGVNFYLEGVTARVEVGNGNGFTHSLQLKAQGGIIRLRTDEAISDYNLQFSLVANEVDVDFIKVSTLPGKFGQVVIKREISSSVHLPADGANHTVSSEHGREFQEILIRFARNLQLDYSGDLVMGGYFALPMEYTPLSLGTHLSELEKGVMGVAFYSHAFTSVELLAKGYLAGSDAIGAWPSIAAEDTLGGHLALVSGNPDKPAGFYQKSEEHWSVQKRIYNFSANADAAVVPFYPALQVEANNFAFELTAVFNPFQTGISTLISKVNFDVQTGKKKGYALHLIQDSPVSPLVNYPELELPKFKLTLSFYDGLTHSAVTVEDVYALDCESGFISQRQFKHIMVSVNRDENKIDVFVSYRLLGSFPIPLELEVFEETDTYTFLDEITYSYQEEQKRFEDSELTAEKLLEEVVLMNEGLNKTIQPVWRPNASYAVVIKSRDLVNGNSGNSPIRHQVFGFRTAGPVGHFEEYSAAFQALKAQDKIAEFKLASLKPYIDYERSTPDAMGRFELSKPVFYQQPKVGLVFNKPYMNAMFSNWASYQGMPSVESSLVLDVFSPFGEQYTAALVWETLPEQDINDSNYNTLSADEQVLFLMSKAAAADNCNVSPLTFKKRIKQGVYLLPDLESNRLYSASYSTLYKPEGSQQLKKEVHRYNFKTSLFANFQEQASSFIKPEDENNFFYYNIITGFSGTEIAQNLLPLLSGDTAVDSPEISRYPSLYDRVIYGGLGLKNLEPASHSVIEVIVNFDATNENQFQLLGVLIRNPEPLNDPKLSEELRSDTTSLELTLPDESVLSRAEFIYLHSKDTSSVFITNAAMDIPLGNMVLTFRHKIFDGQGFGTIHEDYQSPPIALSVVMV</sequence>
<evidence type="ECO:0008006" key="3">
    <source>
        <dbReference type="Google" id="ProtNLM"/>
    </source>
</evidence>
<name>A0ABP7PU51_9SPHI</name>
<reference evidence="2" key="1">
    <citation type="journal article" date="2019" name="Int. J. Syst. Evol. Microbiol.">
        <title>The Global Catalogue of Microorganisms (GCM) 10K type strain sequencing project: providing services to taxonomists for standard genome sequencing and annotation.</title>
        <authorList>
            <consortium name="The Broad Institute Genomics Platform"/>
            <consortium name="The Broad Institute Genome Sequencing Center for Infectious Disease"/>
            <person name="Wu L."/>
            <person name="Ma J."/>
        </authorList>
    </citation>
    <scope>NUCLEOTIDE SEQUENCE [LARGE SCALE GENOMIC DNA]</scope>
    <source>
        <strain evidence="2">JCM 17338</strain>
    </source>
</reference>
<gene>
    <name evidence="1" type="ORF">GCM10022246_24700</name>
</gene>
<dbReference type="Proteomes" id="UP001501081">
    <property type="component" value="Unassembled WGS sequence"/>
</dbReference>
<protein>
    <recommendedName>
        <fullName evidence="3">LysM domain-containing protein</fullName>
    </recommendedName>
</protein>
<comment type="caution">
    <text evidence="1">The sequence shown here is derived from an EMBL/GenBank/DDBJ whole genome shotgun (WGS) entry which is preliminary data.</text>
</comment>
<proteinExistence type="predicted"/>
<keyword evidence="2" id="KW-1185">Reference proteome</keyword>
<evidence type="ECO:0000313" key="1">
    <source>
        <dbReference type="EMBL" id="GAA3971269.1"/>
    </source>
</evidence>